<comment type="similarity">
    <text evidence="8 9">Belongs to the TRAP transporter small permease family.</text>
</comment>
<organism evidence="11 12">
    <name type="scientific">Aquibaculum arenosum</name>
    <dbReference type="NCBI Taxonomy" id="3032591"/>
    <lineage>
        <taxon>Bacteria</taxon>
        <taxon>Pseudomonadati</taxon>
        <taxon>Pseudomonadota</taxon>
        <taxon>Alphaproteobacteria</taxon>
        <taxon>Rhodospirillales</taxon>
        <taxon>Rhodovibrionaceae</taxon>
        <taxon>Aquibaculum</taxon>
    </lineage>
</organism>
<feature type="domain" description="Tripartite ATP-independent periplasmic transporters DctQ component" evidence="10">
    <location>
        <begin position="30"/>
        <end position="160"/>
    </location>
</feature>
<keyword evidence="6 9" id="KW-1133">Transmembrane helix</keyword>
<keyword evidence="4 9" id="KW-0997">Cell inner membrane</keyword>
<comment type="subcellular location">
    <subcellularLocation>
        <location evidence="1 9">Cell inner membrane</location>
        <topology evidence="1 9">Multi-pass membrane protein</topology>
    </subcellularLocation>
</comment>
<feature type="transmembrane region" description="Helical" evidence="9">
    <location>
        <begin position="91"/>
        <end position="113"/>
    </location>
</feature>
<evidence type="ECO:0000256" key="2">
    <source>
        <dbReference type="ARBA" id="ARBA00022448"/>
    </source>
</evidence>
<dbReference type="PANTHER" id="PTHR35011:SF4">
    <property type="entry name" value="SLL1102 PROTEIN"/>
    <property type="match status" value="1"/>
</dbReference>
<dbReference type="RefSeq" id="WP_275818928.1">
    <property type="nucleotide sequence ID" value="NZ_JARHUD010000001.1"/>
</dbReference>
<comment type="subunit">
    <text evidence="9">The complex comprises the extracytoplasmic solute receptor protein and the two transmembrane proteins.</text>
</comment>
<evidence type="ECO:0000256" key="7">
    <source>
        <dbReference type="ARBA" id="ARBA00023136"/>
    </source>
</evidence>
<reference evidence="11 12" key="1">
    <citation type="submission" date="2023-03" db="EMBL/GenBank/DDBJ databases">
        <title>Fodinicurvata sp. CAU 1616 isolated from sea sendiment.</title>
        <authorList>
            <person name="Kim W."/>
        </authorList>
    </citation>
    <scope>NUCLEOTIDE SEQUENCE [LARGE SCALE GENOMIC DNA]</scope>
    <source>
        <strain evidence="11 12">CAU 1616</strain>
    </source>
</reference>
<comment type="caution">
    <text evidence="11">The sequence shown here is derived from an EMBL/GenBank/DDBJ whole genome shotgun (WGS) entry which is preliminary data.</text>
</comment>
<feature type="transmembrane region" description="Helical" evidence="9">
    <location>
        <begin position="51"/>
        <end position="70"/>
    </location>
</feature>
<dbReference type="Pfam" id="PF04290">
    <property type="entry name" value="DctQ"/>
    <property type="match status" value="1"/>
</dbReference>
<gene>
    <name evidence="11" type="ORF">P2G67_00395</name>
</gene>
<feature type="transmembrane region" description="Helical" evidence="9">
    <location>
        <begin position="21"/>
        <end position="39"/>
    </location>
</feature>
<evidence type="ECO:0000256" key="1">
    <source>
        <dbReference type="ARBA" id="ARBA00004429"/>
    </source>
</evidence>
<proteinExistence type="inferred from homology"/>
<keyword evidence="12" id="KW-1185">Reference proteome</keyword>
<protein>
    <recommendedName>
        <fullName evidence="9">TRAP transporter small permease protein</fullName>
    </recommendedName>
</protein>
<evidence type="ECO:0000313" key="11">
    <source>
        <dbReference type="EMBL" id="MDF2094428.1"/>
    </source>
</evidence>
<evidence type="ECO:0000256" key="5">
    <source>
        <dbReference type="ARBA" id="ARBA00022692"/>
    </source>
</evidence>
<feature type="transmembrane region" description="Helical" evidence="9">
    <location>
        <begin position="133"/>
        <end position="154"/>
    </location>
</feature>
<comment type="function">
    <text evidence="9">Part of the tripartite ATP-independent periplasmic (TRAP) transport system.</text>
</comment>
<sequence length="169" mass="19279">MPGFLKAYVRWVDSANRAIGYAAMLLIFVMVGILIYSSIMKTVDIPPLWTLEMAQFALMAYFLLGGPYAMQMGAHVRMDLLYSTWSDRRKAQVDCFTIVFLLIYLGFLLYGGLSSTMYALEYDERSFSAWRPYMAPIKIIMTFGVFLMLLQTLSELIKDVAKLRGESLS</sequence>
<keyword evidence="2 9" id="KW-0813">Transport</keyword>
<keyword evidence="3" id="KW-1003">Cell membrane</keyword>
<dbReference type="InterPro" id="IPR007387">
    <property type="entry name" value="TRAP_DctQ"/>
</dbReference>
<name>A0ABT5YHX6_9PROT</name>
<dbReference type="Proteomes" id="UP001215503">
    <property type="component" value="Unassembled WGS sequence"/>
</dbReference>
<evidence type="ECO:0000313" key="12">
    <source>
        <dbReference type="Proteomes" id="UP001215503"/>
    </source>
</evidence>
<dbReference type="InterPro" id="IPR055348">
    <property type="entry name" value="DctQ"/>
</dbReference>
<keyword evidence="7 9" id="KW-0472">Membrane</keyword>
<evidence type="ECO:0000259" key="10">
    <source>
        <dbReference type="Pfam" id="PF04290"/>
    </source>
</evidence>
<dbReference type="PANTHER" id="PTHR35011">
    <property type="entry name" value="2,3-DIKETO-L-GULONATE TRAP TRANSPORTER SMALL PERMEASE PROTEIN YIAM"/>
    <property type="match status" value="1"/>
</dbReference>
<evidence type="ECO:0000256" key="9">
    <source>
        <dbReference type="RuleBase" id="RU369079"/>
    </source>
</evidence>
<dbReference type="EMBL" id="JARHUD010000001">
    <property type="protein sequence ID" value="MDF2094428.1"/>
    <property type="molecule type" value="Genomic_DNA"/>
</dbReference>
<evidence type="ECO:0000256" key="4">
    <source>
        <dbReference type="ARBA" id="ARBA00022519"/>
    </source>
</evidence>
<keyword evidence="5 9" id="KW-0812">Transmembrane</keyword>
<evidence type="ECO:0000256" key="3">
    <source>
        <dbReference type="ARBA" id="ARBA00022475"/>
    </source>
</evidence>
<evidence type="ECO:0000256" key="8">
    <source>
        <dbReference type="ARBA" id="ARBA00038436"/>
    </source>
</evidence>
<accession>A0ABT5YHX6</accession>
<evidence type="ECO:0000256" key="6">
    <source>
        <dbReference type="ARBA" id="ARBA00022989"/>
    </source>
</evidence>